<keyword evidence="5" id="KW-1185">Reference proteome</keyword>
<dbReference type="EMBL" id="QPMM01000001">
    <property type="protein sequence ID" value="RFS26391.1"/>
    <property type="molecule type" value="Genomic_DNA"/>
</dbReference>
<dbReference type="Pfam" id="PF00440">
    <property type="entry name" value="TetR_N"/>
    <property type="match status" value="1"/>
</dbReference>
<organism evidence="4 5">
    <name type="scientific">Chitinophaga silvatica</name>
    <dbReference type="NCBI Taxonomy" id="2282649"/>
    <lineage>
        <taxon>Bacteria</taxon>
        <taxon>Pseudomonadati</taxon>
        <taxon>Bacteroidota</taxon>
        <taxon>Chitinophagia</taxon>
        <taxon>Chitinophagales</taxon>
        <taxon>Chitinophagaceae</taxon>
        <taxon>Chitinophaga</taxon>
    </lineage>
</organism>
<keyword evidence="1 2" id="KW-0238">DNA-binding</keyword>
<dbReference type="PROSITE" id="PS50977">
    <property type="entry name" value="HTH_TETR_2"/>
    <property type="match status" value="1"/>
</dbReference>
<protein>
    <submittedName>
        <fullName evidence="4">TetR/AcrR family transcriptional regulator</fullName>
    </submittedName>
</protein>
<gene>
    <name evidence="4" type="ORF">DVR12_00965</name>
</gene>
<reference evidence="4 5" key="1">
    <citation type="submission" date="2018-07" db="EMBL/GenBank/DDBJ databases">
        <title>Chitinophaga K2CV101002-2 sp. nov., isolated from a monsoon evergreen broad-leaved forest soil.</title>
        <authorList>
            <person name="Lv Y."/>
        </authorList>
    </citation>
    <scope>NUCLEOTIDE SEQUENCE [LARGE SCALE GENOMIC DNA]</scope>
    <source>
        <strain evidence="4 5">GDMCC 1.1288</strain>
    </source>
</reference>
<dbReference type="GO" id="GO:0003677">
    <property type="term" value="F:DNA binding"/>
    <property type="evidence" value="ECO:0007669"/>
    <property type="project" value="UniProtKB-UniRule"/>
</dbReference>
<evidence type="ECO:0000259" key="3">
    <source>
        <dbReference type="PROSITE" id="PS50977"/>
    </source>
</evidence>
<feature type="domain" description="HTH tetR-type" evidence="3">
    <location>
        <begin position="6"/>
        <end position="66"/>
    </location>
</feature>
<dbReference type="InterPro" id="IPR001647">
    <property type="entry name" value="HTH_TetR"/>
</dbReference>
<sequence>MRTKDESKEILIRDKAIEMIVNEGFDGLSMHKLAKAANISAATIYIYYKNREDLLNKLFAHATDTFMAATLQDFIPETDFESGLWKQWNNRLQHIIDFPLLYKFLEQFKSSPLIKKQPSLQEDIFRAAMKRFVEHAVEKKQIIELPLEVFWALAYGSFYTLVKFHLENATMSGRPFEFNQHLLKLTFQQTLKALVIQ</sequence>
<evidence type="ECO:0000313" key="5">
    <source>
        <dbReference type="Proteomes" id="UP000260644"/>
    </source>
</evidence>
<dbReference type="Proteomes" id="UP000260644">
    <property type="component" value="Unassembled WGS sequence"/>
</dbReference>
<dbReference type="Gene3D" id="1.10.357.10">
    <property type="entry name" value="Tetracycline Repressor, domain 2"/>
    <property type="match status" value="1"/>
</dbReference>
<evidence type="ECO:0000256" key="2">
    <source>
        <dbReference type="PROSITE-ProRule" id="PRU00335"/>
    </source>
</evidence>
<dbReference type="PANTHER" id="PTHR43479:SF11">
    <property type="entry name" value="ACREF_ENVCD OPERON REPRESSOR-RELATED"/>
    <property type="match status" value="1"/>
</dbReference>
<dbReference type="InterPro" id="IPR009057">
    <property type="entry name" value="Homeodomain-like_sf"/>
</dbReference>
<feature type="DNA-binding region" description="H-T-H motif" evidence="2">
    <location>
        <begin position="29"/>
        <end position="48"/>
    </location>
</feature>
<dbReference type="PANTHER" id="PTHR43479">
    <property type="entry name" value="ACREF/ENVCD OPERON REPRESSOR-RELATED"/>
    <property type="match status" value="1"/>
</dbReference>
<accession>A0A3E1YG67</accession>
<dbReference type="RefSeq" id="WP_116973583.1">
    <property type="nucleotide sequence ID" value="NZ_QPMM01000001.1"/>
</dbReference>
<name>A0A3E1YG67_9BACT</name>
<evidence type="ECO:0000256" key="1">
    <source>
        <dbReference type="ARBA" id="ARBA00023125"/>
    </source>
</evidence>
<evidence type="ECO:0000313" key="4">
    <source>
        <dbReference type="EMBL" id="RFS26391.1"/>
    </source>
</evidence>
<comment type="caution">
    <text evidence="4">The sequence shown here is derived from an EMBL/GenBank/DDBJ whole genome shotgun (WGS) entry which is preliminary data.</text>
</comment>
<dbReference type="InterPro" id="IPR050624">
    <property type="entry name" value="HTH-type_Tx_Regulator"/>
</dbReference>
<proteinExistence type="predicted"/>
<dbReference type="PRINTS" id="PR00455">
    <property type="entry name" value="HTHTETR"/>
</dbReference>
<dbReference type="AlphaFoldDB" id="A0A3E1YG67"/>
<dbReference type="OrthoDB" id="6430772at2"/>
<dbReference type="SUPFAM" id="SSF46689">
    <property type="entry name" value="Homeodomain-like"/>
    <property type="match status" value="1"/>
</dbReference>